<evidence type="ECO:0000313" key="3">
    <source>
        <dbReference type="Proteomes" id="UP000325313"/>
    </source>
</evidence>
<dbReference type="AlphaFoldDB" id="A0A5B0RMA1"/>
<sequence>MDDIVYREGPTDAVQRPPDSDEQQSARLTICRSLSFPTMRCLCTFSRKIAVGIALSLPLRVLFGITPGYRCRGSV</sequence>
<protein>
    <submittedName>
        <fullName evidence="2">Uncharacterized protein</fullName>
    </submittedName>
</protein>
<proteinExistence type="predicted"/>
<reference evidence="2 3" key="1">
    <citation type="submission" date="2019-05" db="EMBL/GenBank/DDBJ databases">
        <title>Emergence of the Ug99 lineage of the wheat stem rust pathogen through somatic hybridization.</title>
        <authorList>
            <person name="Li F."/>
            <person name="Upadhyaya N.M."/>
            <person name="Sperschneider J."/>
            <person name="Matny O."/>
            <person name="Nguyen-Phuc H."/>
            <person name="Mago R."/>
            <person name="Raley C."/>
            <person name="Miller M.E."/>
            <person name="Silverstein K.A.T."/>
            <person name="Henningsen E."/>
            <person name="Hirsch C.D."/>
            <person name="Visser B."/>
            <person name="Pretorius Z.A."/>
            <person name="Steffenson B.J."/>
            <person name="Schwessinger B."/>
            <person name="Dodds P.N."/>
            <person name="Figueroa M."/>
        </authorList>
    </citation>
    <scope>NUCLEOTIDE SEQUENCE [LARGE SCALE GENOMIC DNA]</scope>
    <source>
        <strain evidence="2 3">Ug99</strain>
    </source>
</reference>
<gene>
    <name evidence="2" type="ORF">PGTUg99_011655</name>
</gene>
<organism evidence="2 3">
    <name type="scientific">Puccinia graminis f. sp. tritici</name>
    <dbReference type="NCBI Taxonomy" id="56615"/>
    <lineage>
        <taxon>Eukaryota</taxon>
        <taxon>Fungi</taxon>
        <taxon>Dikarya</taxon>
        <taxon>Basidiomycota</taxon>
        <taxon>Pucciniomycotina</taxon>
        <taxon>Pucciniomycetes</taxon>
        <taxon>Pucciniales</taxon>
        <taxon>Pucciniaceae</taxon>
        <taxon>Puccinia</taxon>
    </lineage>
</organism>
<feature type="compositionally biased region" description="Basic and acidic residues" evidence="1">
    <location>
        <begin position="1"/>
        <end position="10"/>
    </location>
</feature>
<name>A0A5B0RMA1_PUCGR</name>
<dbReference type="Proteomes" id="UP000325313">
    <property type="component" value="Unassembled WGS sequence"/>
</dbReference>
<accession>A0A5B0RMA1</accession>
<evidence type="ECO:0000313" key="2">
    <source>
        <dbReference type="EMBL" id="KAA1126013.1"/>
    </source>
</evidence>
<dbReference type="EMBL" id="VDEP01000173">
    <property type="protein sequence ID" value="KAA1126013.1"/>
    <property type="molecule type" value="Genomic_DNA"/>
</dbReference>
<feature type="region of interest" description="Disordered" evidence="1">
    <location>
        <begin position="1"/>
        <end position="24"/>
    </location>
</feature>
<comment type="caution">
    <text evidence="2">The sequence shown here is derived from an EMBL/GenBank/DDBJ whole genome shotgun (WGS) entry which is preliminary data.</text>
</comment>
<evidence type="ECO:0000256" key="1">
    <source>
        <dbReference type="SAM" id="MobiDB-lite"/>
    </source>
</evidence>